<sequence>MSNLGKTYSGLSGKTKKDFGHGNAKYVTYLNVFKNPITSIYDLDLIKKDTKQNSVKYGDIFVTTSSETPEEVGMTSVW</sequence>
<evidence type="ECO:0000313" key="2">
    <source>
        <dbReference type="Proteomes" id="UP000257559"/>
    </source>
</evidence>
<evidence type="ECO:0000313" key="1">
    <source>
        <dbReference type="EMBL" id="SYV97223.1"/>
    </source>
</evidence>
<dbReference type="AlphaFoldDB" id="A0A3B0QB75"/>
<gene>
    <name evidence="1" type="primary">hsdS_1</name>
    <name evidence="1" type="ORF">NCTC10132_00582</name>
</gene>
<feature type="non-terminal residue" evidence="1">
    <location>
        <position position="78"/>
    </location>
</feature>
<keyword evidence="2" id="KW-1185">Reference proteome</keyword>
<dbReference type="KEGG" id="medw:NCTC10132_00582"/>
<proteinExistence type="predicted"/>
<name>A0A3B0QB75_9BACT</name>
<organism evidence="1 2">
    <name type="scientific">Mycoplasmopsis edwardii</name>
    <dbReference type="NCBI Taxonomy" id="53558"/>
    <lineage>
        <taxon>Bacteria</taxon>
        <taxon>Bacillati</taxon>
        <taxon>Mycoplasmatota</taxon>
        <taxon>Mycoplasmoidales</taxon>
        <taxon>Metamycoplasmataceae</taxon>
        <taxon>Mycoplasmopsis</taxon>
    </lineage>
</organism>
<protein>
    <submittedName>
        <fullName evidence="1">Type I restriction enzyme specificity protein</fullName>
    </submittedName>
</protein>
<dbReference type="Proteomes" id="UP000257559">
    <property type="component" value="Chromosome"/>
</dbReference>
<dbReference type="EMBL" id="LS991951">
    <property type="protein sequence ID" value="SYV97223.1"/>
    <property type="molecule type" value="Genomic_DNA"/>
</dbReference>
<accession>A0A3B0QB75</accession>
<reference evidence="2" key="1">
    <citation type="submission" date="2018-06" db="EMBL/GenBank/DDBJ databases">
        <authorList>
            <consortium name="Pathogen Informatics"/>
        </authorList>
    </citation>
    <scope>NUCLEOTIDE SEQUENCE [LARGE SCALE GENOMIC DNA]</scope>
    <source>
        <strain evidence="2">NCTC10132</strain>
    </source>
</reference>